<evidence type="ECO:0000313" key="2">
    <source>
        <dbReference type="Proteomes" id="UP001047646"/>
    </source>
</evidence>
<keyword evidence="2" id="KW-1185">Reference proteome</keyword>
<evidence type="ECO:0000313" key="1">
    <source>
        <dbReference type="EMBL" id="QXH37480.1"/>
    </source>
</evidence>
<sequence>MPRIPRIITFVFHTRWPGFMQRGAASKKQSVLPIALLESAVANPTTFSG</sequence>
<organism evidence="1 2">
    <name type="scientific">Pseudomonas muyukensis</name>
    <dbReference type="NCBI Taxonomy" id="2842357"/>
    <lineage>
        <taxon>Bacteria</taxon>
        <taxon>Pseudomonadati</taxon>
        <taxon>Pseudomonadota</taxon>
        <taxon>Gammaproteobacteria</taxon>
        <taxon>Pseudomonadales</taxon>
        <taxon>Pseudomonadaceae</taxon>
        <taxon>Pseudomonas</taxon>
    </lineage>
</organism>
<name>A0ABX8MI24_9PSED</name>
<protein>
    <submittedName>
        <fullName evidence="1">Uncharacterized protein</fullName>
    </submittedName>
</protein>
<gene>
    <name evidence="1" type="ORF">KSS95_11895</name>
</gene>
<dbReference type="EMBL" id="CP077073">
    <property type="protein sequence ID" value="QXH37480.1"/>
    <property type="molecule type" value="Genomic_DNA"/>
</dbReference>
<reference evidence="1" key="1">
    <citation type="journal article" date="2021" name="Microorganisms">
        <title>The Ever-Expanding Pseudomonas Genus: Description of 43 New Species and Partition of the Pseudomonas putida Group.</title>
        <authorList>
            <person name="Girard L."/>
            <person name="Lood C."/>
            <person name="Hofte M."/>
            <person name="Vandamme P."/>
            <person name="Rokni-Zadeh H."/>
            <person name="van Noort V."/>
            <person name="Lavigne R."/>
            <person name="De Mot R."/>
        </authorList>
    </citation>
    <scope>NUCLEOTIDE SEQUENCE</scope>
    <source>
        <strain evidence="1">COW39</strain>
    </source>
</reference>
<dbReference type="RefSeq" id="WP_217853823.1">
    <property type="nucleotide sequence ID" value="NZ_CP077073.1"/>
</dbReference>
<dbReference type="Proteomes" id="UP001047646">
    <property type="component" value="Chromosome"/>
</dbReference>
<proteinExistence type="predicted"/>
<accession>A0ABX8MI24</accession>